<dbReference type="PANTHER" id="PTHR10134">
    <property type="entry name" value="CYTOCHROME B-C1 COMPLEX SUBUNIT RIESKE, MITOCHONDRIAL"/>
    <property type="match status" value="1"/>
</dbReference>
<dbReference type="InterPro" id="IPR014349">
    <property type="entry name" value="Rieske_Fe-S_prot"/>
</dbReference>
<dbReference type="GO" id="GO:0051537">
    <property type="term" value="F:2 iron, 2 sulfur cluster binding"/>
    <property type="evidence" value="ECO:0007669"/>
    <property type="project" value="UniProtKB-KW"/>
</dbReference>
<dbReference type="InterPro" id="IPR006311">
    <property type="entry name" value="TAT_signal"/>
</dbReference>
<name>A0A7S6UHG6_9GAMM</name>
<dbReference type="PRINTS" id="PR00162">
    <property type="entry name" value="RIESKE"/>
</dbReference>
<evidence type="ECO:0000256" key="8">
    <source>
        <dbReference type="ARBA" id="ARBA00022475"/>
    </source>
</evidence>
<comment type="function">
    <text evidence="1">Component of the ubiquinol-cytochrome c reductase complex (complex III or cytochrome b-c1 complex), which is a respiratory chain that generates an electrochemical potential coupled to ATP synthesis.</text>
</comment>
<evidence type="ECO:0000256" key="3">
    <source>
        <dbReference type="ARBA" id="ARBA00010651"/>
    </source>
</evidence>
<keyword evidence="18" id="KW-1015">Disulfide bond</keyword>
<keyword evidence="12" id="KW-1278">Translocase</keyword>
<dbReference type="GO" id="GO:0005886">
    <property type="term" value="C:plasma membrane"/>
    <property type="evidence" value="ECO:0007669"/>
    <property type="project" value="UniProtKB-SubCell"/>
</dbReference>
<dbReference type="InterPro" id="IPR019470">
    <property type="entry name" value="Ubiq_cytC_Rdtase_Fe-S_su_TAT"/>
</dbReference>
<feature type="transmembrane region" description="Helical" evidence="20">
    <location>
        <begin position="33"/>
        <end position="54"/>
    </location>
</feature>
<dbReference type="AlphaFoldDB" id="A0A7S6UHG6"/>
<dbReference type="RefSeq" id="WP_193986585.1">
    <property type="nucleotide sequence ID" value="NZ_CP063656.1"/>
</dbReference>
<feature type="region of interest" description="Disordered" evidence="22">
    <location>
        <begin position="1"/>
        <end position="20"/>
    </location>
</feature>
<evidence type="ECO:0000256" key="16">
    <source>
        <dbReference type="ARBA" id="ARBA00023014"/>
    </source>
</evidence>
<sequence length="225" mass="24673">MTNPGVNDPQHVPVGDPVGDPVYEPVNKGRRRFLTATTAVIGAVGAGVAAVPFIKSWNPSERAKQAGAPVTVDITPLEAGQRLVREWRGQPIWIVRRTEAILEALPTLDDHLRDPMSENPDQQPEYVLEEFRELRSIKREVSVLVGLCTHLGCSPEMKAEIRPEPFDTAWKGGYFCPCHKSKFDMAGRVYDGVPAPTNLLVPPHFYADDNTIVIGLDPSSNQGAA</sequence>
<dbReference type="InterPro" id="IPR017941">
    <property type="entry name" value="Rieske_2Fe-2S"/>
</dbReference>
<dbReference type="NCBIfam" id="TIGR01416">
    <property type="entry name" value="Rieske_proteo"/>
    <property type="match status" value="1"/>
</dbReference>
<feature type="compositionally biased region" description="Low complexity" evidence="22">
    <location>
        <begin position="8"/>
        <end position="20"/>
    </location>
</feature>
<evidence type="ECO:0000256" key="22">
    <source>
        <dbReference type="SAM" id="MobiDB-lite"/>
    </source>
</evidence>
<evidence type="ECO:0000256" key="20">
    <source>
        <dbReference type="RuleBase" id="RU004494"/>
    </source>
</evidence>
<keyword evidence="15" id="KW-0408">Iron</keyword>
<keyword evidence="9 20" id="KW-0812">Transmembrane</keyword>
<evidence type="ECO:0000256" key="1">
    <source>
        <dbReference type="ARBA" id="ARBA00002444"/>
    </source>
</evidence>
<evidence type="ECO:0000256" key="15">
    <source>
        <dbReference type="ARBA" id="ARBA00023004"/>
    </source>
</evidence>
<keyword evidence="17 20" id="KW-0472">Membrane</keyword>
<dbReference type="EMBL" id="CP063656">
    <property type="protein sequence ID" value="QOW20295.1"/>
    <property type="molecule type" value="Genomic_DNA"/>
</dbReference>
<keyword evidence="10" id="KW-0001">2Fe-2S</keyword>
<evidence type="ECO:0000256" key="2">
    <source>
        <dbReference type="ARBA" id="ARBA00004162"/>
    </source>
</evidence>
<comment type="similarity">
    <text evidence="3">Belongs to the Rieske iron-sulfur protein family.</text>
</comment>
<keyword evidence="25" id="KW-1185">Reference proteome</keyword>
<dbReference type="InterPro" id="IPR006317">
    <property type="entry name" value="Ubiquinol_cyt_c_Rdtase_Fe-S-su"/>
</dbReference>
<evidence type="ECO:0000256" key="13">
    <source>
        <dbReference type="ARBA" id="ARBA00022982"/>
    </source>
</evidence>
<dbReference type="InterPro" id="IPR005805">
    <property type="entry name" value="Rieske_Fe-S_prot_C"/>
</dbReference>
<dbReference type="Gene3D" id="1.20.5.510">
    <property type="entry name" value="Single helix bin"/>
    <property type="match status" value="1"/>
</dbReference>
<dbReference type="EC" id="7.1.1.8" evidence="5 20"/>
<evidence type="ECO:0000256" key="19">
    <source>
        <dbReference type="ARBA" id="ARBA00029351"/>
    </source>
</evidence>
<feature type="domain" description="Rieske" evidence="23">
    <location>
        <begin position="129"/>
        <end position="213"/>
    </location>
</feature>
<dbReference type="SUPFAM" id="SSF50022">
    <property type="entry name" value="ISP domain"/>
    <property type="match status" value="1"/>
</dbReference>
<dbReference type="Proteomes" id="UP000594059">
    <property type="component" value="Chromosome"/>
</dbReference>
<evidence type="ECO:0000256" key="17">
    <source>
        <dbReference type="ARBA" id="ARBA00023136"/>
    </source>
</evidence>
<organism evidence="24 25">
    <name type="scientific">Novilysobacter ciconiae</name>
    <dbReference type="NCBI Taxonomy" id="2781022"/>
    <lineage>
        <taxon>Bacteria</taxon>
        <taxon>Pseudomonadati</taxon>
        <taxon>Pseudomonadota</taxon>
        <taxon>Gammaproteobacteria</taxon>
        <taxon>Lysobacterales</taxon>
        <taxon>Lysobacteraceae</taxon>
        <taxon>Novilysobacter</taxon>
    </lineage>
</organism>
<dbReference type="PROSITE" id="PS51296">
    <property type="entry name" value="RIESKE"/>
    <property type="match status" value="1"/>
</dbReference>
<keyword evidence="16" id="KW-0411">Iron-sulfur</keyword>
<evidence type="ECO:0000256" key="6">
    <source>
        <dbReference type="ARBA" id="ARBA00019816"/>
    </source>
</evidence>
<evidence type="ECO:0000256" key="10">
    <source>
        <dbReference type="ARBA" id="ARBA00022714"/>
    </source>
</evidence>
<proteinExistence type="inferred from homology"/>
<dbReference type="PROSITE" id="PS51318">
    <property type="entry name" value="TAT"/>
    <property type="match status" value="1"/>
</dbReference>
<evidence type="ECO:0000256" key="9">
    <source>
        <dbReference type="ARBA" id="ARBA00022692"/>
    </source>
</evidence>
<protein>
    <recommendedName>
        <fullName evidence="6 20">Ubiquinol-cytochrome c reductase iron-sulfur subunit</fullName>
        <ecNumber evidence="5 20">7.1.1.8</ecNumber>
    </recommendedName>
</protein>
<dbReference type="Pfam" id="PF00355">
    <property type="entry name" value="Rieske"/>
    <property type="match status" value="1"/>
</dbReference>
<evidence type="ECO:0000256" key="18">
    <source>
        <dbReference type="ARBA" id="ARBA00023157"/>
    </source>
</evidence>
<keyword evidence="13 20" id="KW-0249">Electron transport</keyword>
<evidence type="ECO:0000256" key="12">
    <source>
        <dbReference type="ARBA" id="ARBA00022967"/>
    </source>
</evidence>
<comment type="cofactor">
    <cofactor evidence="20">
        <name>[2Fe-2S] cluster</name>
        <dbReference type="ChEBI" id="CHEBI:190135"/>
    </cofactor>
    <text evidence="20">Binds 1 [2Fe-2S] cluster per subunit.</text>
</comment>
<reference evidence="24 25" key="1">
    <citation type="submission" date="2020-10" db="EMBL/GenBank/DDBJ databases">
        <title>complete genome sequencing of Lysobacter sp. H21R20.</title>
        <authorList>
            <person name="Bae J.-W."/>
            <person name="Lee S.-Y."/>
        </authorList>
    </citation>
    <scope>NUCLEOTIDE SEQUENCE [LARGE SCALE GENOMIC DNA]</scope>
    <source>
        <strain evidence="24 25">H21R20</strain>
    </source>
</reference>
<comment type="miscellaneous">
    <text evidence="20">The Rieske protein is a high potential 2Fe-2S protein.</text>
</comment>
<evidence type="ECO:0000256" key="21">
    <source>
        <dbReference type="RuleBase" id="RU004497"/>
    </source>
</evidence>
<evidence type="ECO:0000313" key="25">
    <source>
        <dbReference type="Proteomes" id="UP000594059"/>
    </source>
</evidence>
<evidence type="ECO:0000313" key="24">
    <source>
        <dbReference type="EMBL" id="QOW20295.1"/>
    </source>
</evidence>
<evidence type="ECO:0000256" key="11">
    <source>
        <dbReference type="ARBA" id="ARBA00022723"/>
    </source>
</evidence>
<evidence type="ECO:0000256" key="5">
    <source>
        <dbReference type="ARBA" id="ARBA00012951"/>
    </source>
</evidence>
<dbReference type="KEGG" id="lcic:INQ41_04500"/>
<dbReference type="Pfam" id="PF10399">
    <property type="entry name" value="UCR_Fe-S_N"/>
    <property type="match status" value="1"/>
</dbReference>
<gene>
    <name evidence="24" type="primary">petA</name>
    <name evidence="24" type="ORF">INQ41_04500</name>
</gene>
<evidence type="ECO:0000256" key="14">
    <source>
        <dbReference type="ARBA" id="ARBA00022989"/>
    </source>
</evidence>
<dbReference type="Gene3D" id="2.102.10.10">
    <property type="entry name" value="Rieske [2Fe-2S] iron-sulphur domain"/>
    <property type="match status" value="1"/>
</dbReference>
<dbReference type="CDD" id="cd03470">
    <property type="entry name" value="Rieske_cytochrome_bc1"/>
    <property type="match status" value="1"/>
</dbReference>
<dbReference type="GO" id="GO:0008121">
    <property type="term" value="F:quinol-cytochrome-c reductase activity"/>
    <property type="evidence" value="ECO:0007669"/>
    <property type="project" value="UniProtKB-EC"/>
</dbReference>
<dbReference type="GO" id="GO:0046872">
    <property type="term" value="F:metal ion binding"/>
    <property type="evidence" value="ECO:0007669"/>
    <property type="project" value="UniProtKB-KW"/>
</dbReference>
<evidence type="ECO:0000259" key="23">
    <source>
        <dbReference type="PROSITE" id="PS51296"/>
    </source>
</evidence>
<keyword evidence="8" id="KW-1003">Cell membrane</keyword>
<accession>A0A7S6UHG6</accession>
<comment type="subunit">
    <text evidence="4 21">The main subunits of complex b-c1 are: cytochrome b, cytochrome c1 and the Rieske protein.</text>
</comment>
<keyword evidence="11" id="KW-0479">Metal-binding</keyword>
<keyword evidence="7 20" id="KW-0813">Transport</keyword>
<comment type="subcellular location">
    <subcellularLocation>
        <location evidence="2">Cell membrane</location>
        <topology evidence="2">Single-pass membrane protein</topology>
    </subcellularLocation>
</comment>
<comment type="catalytic activity">
    <reaction evidence="19 20">
        <text>a quinol + 2 Fe(III)-[cytochrome c](out) = a quinone + 2 Fe(II)-[cytochrome c](out) + 2 H(+)(out)</text>
        <dbReference type="Rhea" id="RHEA:11484"/>
        <dbReference type="Rhea" id="RHEA-COMP:10350"/>
        <dbReference type="Rhea" id="RHEA-COMP:14399"/>
        <dbReference type="ChEBI" id="CHEBI:15378"/>
        <dbReference type="ChEBI" id="CHEBI:24646"/>
        <dbReference type="ChEBI" id="CHEBI:29033"/>
        <dbReference type="ChEBI" id="CHEBI:29034"/>
        <dbReference type="ChEBI" id="CHEBI:132124"/>
        <dbReference type="EC" id="7.1.1.8"/>
    </reaction>
</comment>
<dbReference type="InterPro" id="IPR036922">
    <property type="entry name" value="Rieske_2Fe-2S_sf"/>
</dbReference>
<evidence type="ECO:0000256" key="7">
    <source>
        <dbReference type="ARBA" id="ARBA00022448"/>
    </source>
</evidence>
<evidence type="ECO:0000256" key="4">
    <source>
        <dbReference type="ARBA" id="ARBA00011649"/>
    </source>
</evidence>
<keyword evidence="14 20" id="KW-1133">Transmembrane helix</keyword>